<dbReference type="RefSeq" id="WP_152200061.1">
    <property type="nucleotide sequence ID" value="NZ_VUKF01000002.1"/>
</dbReference>
<organism evidence="2 3">
    <name type="scientific">Georgenia thermotolerans</name>
    <dbReference type="NCBI Taxonomy" id="527326"/>
    <lineage>
        <taxon>Bacteria</taxon>
        <taxon>Bacillati</taxon>
        <taxon>Actinomycetota</taxon>
        <taxon>Actinomycetes</taxon>
        <taxon>Micrococcales</taxon>
        <taxon>Bogoriellaceae</taxon>
        <taxon>Georgenia</taxon>
    </lineage>
</organism>
<name>A0A7J5URP7_9MICO</name>
<keyword evidence="1" id="KW-1133">Transmembrane helix</keyword>
<dbReference type="AlphaFoldDB" id="A0A7J5URP7"/>
<dbReference type="OrthoDB" id="8479889at2"/>
<comment type="caution">
    <text evidence="2">The sequence shown here is derived from an EMBL/GenBank/DDBJ whole genome shotgun (WGS) entry which is preliminary data.</text>
</comment>
<accession>A0A7J5URP7</accession>
<evidence type="ECO:0000313" key="2">
    <source>
        <dbReference type="EMBL" id="KAE8765115.1"/>
    </source>
</evidence>
<feature type="transmembrane region" description="Helical" evidence="1">
    <location>
        <begin position="41"/>
        <end position="61"/>
    </location>
</feature>
<dbReference type="Pfam" id="PF13829">
    <property type="entry name" value="DUF4191"/>
    <property type="match status" value="1"/>
</dbReference>
<keyword evidence="3" id="KW-1185">Reference proteome</keyword>
<protein>
    <submittedName>
        <fullName evidence="2">DUF4191 family protein</fullName>
    </submittedName>
</protein>
<proteinExistence type="predicted"/>
<dbReference type="EMBL" id="WHJE01000015">
    <property type="protein sequence ID" value="KAE8765115.1"/>
    <property type="molecule type" value="Genomic_DNA"/>
</dbReference>
<dbReference type="Proteomes" id="UP000451860">
    <property type="component" value="Unassembled WGS sequence"/>
</dbReference>
<dbReference type="InterPro" id="IPR025445">
    <property type="entry name" value="DUF4191"/>
</dbReference>
<evidence type="ECO:0000313" key="3">
    <source>
        <dbReference type="Proteomes" id="UP000451860"/>
    </source>
</evidence>
<evidence type="ECO:0000256" key="1">
    <source>
        <dbReference type="SAM" id="Phobius"/>
    </source>
</evidence>
<sequence>MARKSTRDVEGSSAAPKEKKRRWYHNIADAYRMTRQVNPNITWLLVGVFVLVMGVALVVGFLWGHPWYMGFFGLLLASMAMMILLAQQTRKAGYSQIDGQPGAAGAALGQIRRGWNIEEQPVAMNPRTQDLVFRMVGRPGIVLVSEGPSHRVKRLLEDERRKVSRVAPNVPVHLVEYGNDEGQVPLAKLVRHVQRLKGTLTPAEVAAVAKRLQALGAARMPIPKGVDPMKARPDRKGMRGR</sequence>
<reference evidence="2 3" key="1">
    <citation type="submission" date="2019-10" db="EMBL/GenBank/DDBJ databases">
        <title>Georgenia wutianyii sp. nov. and Georgenia yuyongxinii sp. nov. isolated from plateau pika (Ochotona curzoniae) in the Qinghai-Tibet plateau of China.</title>
        <authorList>
            <person name="Tian Z."/>
        </authorList>
    </citation>
    <scope>NUCLEOTIDE SEQUENCE [LARGE SCALE GENOMIC DNA]</scope>
    <source>
        <strain evidence="2 3">DSM 21501</strain>
    </source>
</reference>
<keyword evidence="1" id="KW-0472">Membrane</keyword>
<feature type="transmembrane region" description="Helical" evidence="1">
    <location>
        <begin position="67"/>
        <end position="86"/>
    </location>
</feature>
<keyword evidence="1" id="KW-0812">Transmembrane</keyword>
<gene>
    <name evidence="2" type="ORF">GB883_05275</name>
</gene>